<reference evidence="2 3" key="1">
    <citation type="journal article" date="2019" name="Int. J. Syst. Evol. Microbiol.">
        <title>The Global Catalogue of Microorganisms (GCM) 10K type strain sequencing project: providing services to taxonomists for standard genome sequencing and annotation.</title>
        <authorList>
            <consortium name="The Broad Institute Genomics Platform"/>
            <consortium name="The Broad Institute Genome Sequencing Center for Infectious Disease"/>
            <person name="Wu L."/>
            <person name="Ma J."/>
        </authorList>
    </citation>
    <scope>NUCLEOTIDE SEQUENCE [LARGE SCALE GENOMIC DNA]</scope>
    <source>
        <strain evidence="2 3">JCM 15478</strain>
    </source>
</reference>
<organism evidence="2 3">
    <name type="scientific">Streptomyces albiaxialis</name>
    <dbReference type="NCBI Taxonomy" id="329523"/>
    <lineage>
        <taxon>Bacteria</taxon>
        <taxon>Bacillati</taxon>
        <taxon>Actinomycetota</taxon>
        <taxon>Actinomycetes</taxon>
        <taxon>Kitasatosporales</taxon>
        <taxon>Streptomycetaceae</taxon>
        <taxon>Streptomyces</taxon>
    </lineage>
</organism>
<name>A0ABN2VMF0_9ACTN</name>
<evidence type="ECO:0000313" key="3">
    <source>
        <dbReference type="Proteomes" id="UP001500016"/>
    </source>
</evidence>
<sequence>MKHIVHSLHVSAQDILLAAPPKPGRKAPGPLKEAVNNALSLASWVGTAAGVAGVIITGAMMAVSMKQGQGSDHLPRLGMVMGGCVLIATAGPVIGFFF</sequence>
<feature type="transmembrane region" description="Helical" evidence="1">
    <location>
        <begin position="41"/>
        <end position="65"/>
    </location>
</feature>
<keyword evidence="3" id="KW-1185">Reference proteome</keyword>
<proteinExistence type="predicted"/>
<gene>
    <name evidence="2" type="ORF">GCM10009801_12380</name>
</gene>
<evidence type="ECO:0000313" key="2">
    <source>
        <dbReference type="EMBL" id="GAA2066219.1"/>
    </source>
</evidence>
<dbReference type="Proteomes" id="UP001500016">
    <property type="component" value="Unassembled WGS sequence"/>
</dbReference>
<comment type="caution">
    <text evidence="2">The sequence shown here is derived from an EMBL/GenBank/DDBJ whole genome shotgun (WGS) entry which is preliminary data.</text>
</comment>
<keyword evidence="1" id="KW-0472">Membrane</keyword>
<accession>A0ABN2VMF0</accession>
<evidence type="ECO:0008006" key="4">
    <source>
        <dbReference type="Google" id="ProtNLM"/>
    </source>
</evidence>
<keyword evidence="1" id="KW-1133">Transmembrane helix</keyword>
<protein>
    <recommendedName>
        <fullName evidence="4">Conjugal transfer protein TrbC</fullName>
    </recommendedName>
</protein>
<dbReference type="EMBL" id="BAAAPE010000002">
    <property type="protein sequence ID" value="GAA2066219.1"/>
    <property type="molecule type" value="Genomic_DNA"/>
</dbReference>
<dbReference type="RefSeq" id="WP_344524837.1">
    <property type="nucleotide sequence ID" value="NZ_BAAAPE010000002.1"/>
</dbReference>
<keyword evidence="1" id="KW-0812">Transmembrane</keyword>
<evidence type="ECO:0000256" key="1">
    <source>
        <dbReference type="SAM" id="Phobius"/>
    </source>
</evidence>
<feature type="transmembrane region" description="Helical" evidence="1">
    <location>
        <begin position="77"/>
        <end position="97"/>
    </location>
</feature>